<proteinExistence type="predicted"/>
<gene>
    <name evidence="1" type="ORF">BJY01DRAFT_18929</name>
</gene>
<evidence type="ECO:0000313" key="1">
    <source>
        <dbReference type="EMBL" id="KAL2854959.1"/>
    </source>
</evidence>
<organism evidence="1 2">
    <name type="scientific">Aspergillus pseudoustus</name>
    <dbReference type="NCBI Taxonomy" id="1810923"/>
    <lineage>
        <taxon>Eukaryota</taxon>
        <taxon>Fungi</taxon>
        <taxon>Dikarya</taxon>
        <taxon>Ascomycota</taxon>
        <taxon>Pezizomycotina</taxon>
        <taxon>Eurotiomycetes</taxon>
        <taxon>Eurotiomycetidae</taxon>
        <taxon>Eurotiales</taxon>
        <taxon>Aspergillaceae</taxon>
        <taxon>Aspergillus</taxon>
        <taxon>Aspergillus subgen. Nidulantes</taxon>
    </lineage>
</organism>
<dbReference type="EMBL" id="JBFXLU010000012">
    <property type="protein sequence ID" value="KAL2854959.1"/>
    <property type="molecule type" value="Genomic_DNA"/>
</dbReference>
<sequence length="74" mass="8293">MLRLAPIPCLPPFRRPVARGKAGWPVARSRTKPRFPFPALSYSSPFNLALLPPHLLFLSLSILLHPIPFLLPLT</sequence>
<reference evidence="1 2" key="1">
    <citation type="submission" date="2024-07" db="EMBL/GenBank/DDBJ databases">
        <title>Section-level genome sequencing and comparative genomics of Aspergillus sections Usti and Cavernicolus.</title>
        <authorList>
            <consortium name="Lawrence Berkeley National Laboratory"/>
            <person name="Nybo J.L."/>
            <person name="Vesth T.C."/>
            <person name="Theobald S."/>
            <person name="Frisvad J.C."/>
            <person name="Larsen T.O."/>
            <person name="Kjaerboelling I."/>
            <person name="Rothschild-Mancinelli K."/>
            <person name="Lyhne E.K."/>
            <person name="Kogle M.E."/>
            <person name="Barry K."/>
            <person name="Clum A."/>
            <person name="Na H."/>
            <person name="Ledsgaard L."/>
            <person name="Lin J."/>
            <person name="Lipzen A."/>
            <person name="Kuo A."/>
            <person name="Riley R."/>
            <person name="Mondo S."/>
            <person name="Labutti K."/>
            <person name="Haridas S."/>
            <person name="Pangalinan J."/>
            <person name="Salamov A.A."/>
            <person name="Simmons B.A."/>
            <person name="Magnuson J.K."/>
            <person name="Chen J."/>
            <person name="Drula E."/>
            <person name="Henrissat B."/>
            <person name="Wiebenga A."/>
            <person name="Lubbers R.J."/>
            <person name="Gomes A.C."/>
            <person name="Makela M.R."/>
            <person name="Stajich J."/>
            <person name="Grigoriev I.V."/>
            <person name="Mortensen U.H."/>
            <person name="De Vries R.P."/>
            <person name="Baker S.E."/>
            <person name="Andersen M.R."/>
        </authorList>
    </citation>
    <scope>NUCLEOTIDE SEQUENCE [LARGE SCALE GENOMIC DNA]</scope>
    <source>
        <strain evidence="1 2">CBS 123904</strain>
    </source>
</reference>
<protein>
    <submittedName>
        <fullName evidence="1">Uncharacterized protein</fullName>
    </submittedName>
</protein>
<evidence type="ECO:0000313" key="2">
    <source>
        <dbReference type="Proteomes" id="UP001610446"/>
    </source>
</evidence>
<keyword evidence="2" id="KW-1185">Reference proteome</keyword>
<dbReference type="Proteomes" id="UP001610446">
    <property type="component" value="Unassembled WGS sequence"/>
</dbReference>
<comment type="caution">
    <text evidence="1">The sequence shown here is derived from an EMBL/GenBank/DDBJ whole genome shotgun (WGS) entry which is preliminary data.</text>
</comment>
<name>A0ABR4KRQ5_9EURO</name>
<accession>A0ABR4KRQ5</accession>